<evidence type="ECO:0000256" key="1">
    <source>
        <dbReference type="SAM" id="MobiDB-lite"/>
    </source>
</evidence>
<comment type="caution">
    <text evidence="2">The sequence shown here is derived from an EMBL/GenBank/DDBJ whole genome shotgun (WGS) entry which is preliminary data.</text>
</comment>
<dbReference type="Proteomes" id="UP000652761">
    <property type="component" value="Unassembled WGS sequence"/>
</dbReference>
<evidence type="ECO:0000313" key="2">
    <source>
        <dbReference type="EMBL" id="MQM04089.1"/>
    </source>
</evidence>
<feature type="non-terminal residue" evidence="2">
    <location>
        <position position="1"/>
    </location>
</feature>
<feature type="region of interest" description="Disordered" evidence="1">
    <location>
        <begin position="1"/>
        <end position="20"/>
    </location>
</feature>
<keyword evidence="3" id="KW-1185">Reference proteome</keyword>
<accession>A0A843W491</accession>
<protein>
    <submittedName>
        <fullName evidence="2">Uncharacterized protein</fullName>
    </submittedName>
</protein>
<sequence>FWTSAASPDRQSPPFISSSGLLYKHRPSPLTENPTCNSHALSRSPLLLLHGRLLVVPLELGFQGASALRTPGLHVCPSGVNKIFVP</sequence>
<dbReference type="EMBL" id="NMUH01003152">
    <property type="protein sequence ID" value="MQM04089.1"/>
    <property type="molecule type" value="Genomic_DNA"/>
</dbReference>
<reference evidence="2" key="1">
    <citation type="submission" date="2017-07" db="EMBL/GenBank/DDBJ databases">
        <title>Taro Niue Genome Assembly and Annotation.</title>
        <authorList>
            <person name="Atibalentja N."/>
            <person name="Keating K."/>
            <person name="Fields C.J."/>
        </authorList>
    </citation>
    <scope>NUCLEOTIDE SEQUENCE</scope>
    <source>
        <strain evidence="2">Niue_2</strain>
        <tissue evidence="2">Leaf</tissue>
    </source>
</reference>
<organism evidence="2 3">
    <name type="scientific">Colocasia esculenta</name>
    <name type="common">Wild taro</name>
    <name type="synonym">Arum esculentum</name>
    <dbReference type="NCBI Taxonomy" id="4460"/>
    <lineage>
        <taxon>Eukaryota</taxon>
        <taxon>Viridiplantae</taxon>
        <taxon>Streptophyta</taxon>
        <taxon>Embryophyta</taxon>
        <taxon>Tracheophyta</taxon>
        <taxon>Spermatophyta</taxon>
        <taxon>Magnoliopsida</taxon>
        <taxon>Liliopsida</taxon>
        <taxon>Araceae</taxon>
        <taxon>Aroideae</taxon>
        <taxon>Colocasieae</taxon>
        <taxon>Colocasia</taxon>
    </lineage>
</organism>
<evidence type="ECO:0000313" key="3">
    <source>
        <dbReference type="Proteomes" id="UP000652761"/>
    </source>
</evidence>
<proteinExistence type="predicted"/>
<dbReference type="AlphaFoldDB" id="A0A843W491"/>
<gene>
    <name evidence="2" type="ORF">Taro_036882</name>
</gene>
<name>A0A843W491_COLES</name>